<accession>A0A0F5JNS5</accession>
<evidence type="ECO:0000256" key="4">
    <source>
        <dbReference type="ARBA" id="ARBA00023136"/>
    </source>
</evidence>
<dbReference type="InterPro" id="IPR011990">
    <property type="entry name" value="TPR-like_helical_dom_sf"/>
</dbReference>
<dbReference type="EMBL" id="AQHW01000005">
    <property type="protein sequence ID" value="KKB59369.1"/>
    <property type="molecule type" value="Genomic_DNA"/>
</dbReference>
<evidence type="ECO:0000313" key="9">
    <source>
        <dbReference type="EMBL" id="KKB59369.1"/>
    </source>
</evidence>
<evidence type="ECO:0000256" key="3">
    <source>
        <dbReference type="ARBA" id="ARBA00022729"/>
    </source>
</evidence>
<evidence type="ECO:0000259" key="8">
    <source>
        <dbReference type="Pfam" id="PF14322"/>
    </source>
</evidence>
<gene>
    <name evidence="9" type="ORF">HMPREF1536_00917</name>
</gene>
<sequence>MKKIKYIVATLLLMGAITGCDDFLTVQSPDQLTTDSFWRDKSDAEAGLAAAYSQLESFTDTWSFAEVKWPVEAYREDIVNLGSDALNYPNWVELANFTYTNGNSQFTYYWQDAYRGVNYCNQVIENVPNIPADKITEEERNTILNEAHFLRGYYHMKLLLNWKEIVIRDAYISSTDQLDKALATREEAWDFIIGELTKATALPETRTSDQLGRATKGAAYAYIGWAHLTRAYEESANKDSELKAAVDAFNNVKGYDLVKNFKSMFDGSNKNSQEGIFELQMSMSDANGAWYKTQLHRWIGCSELWGWDEILPNNMLMNEYMKEGQIATTGRYDSRLYETIFFQCDYFNDPEAGRVYGYTYDEWFEGKNKPAFRKFMPTDYEGMENNYFAPNIPLMRYANVLLMKAEALNELGQTTEAISLINQVRERADMPDMKGTSQAQVREQIEHERLLEFPLENLRFYDLRRWGKTQEALKAVGRDFNPDKNNFYPIPIQEINTNNALH</sequence>
<keyword evidence="10" id="KW-1185">Reference proteome</keyword>
<dbReference type="SUPFAM" id="SSF48452">
    <property type="entry name" value="TPR-like"/>
    <property type="match status" value="1"/>
</dbReference>
<dbReference type="AlphaFoldDB" id="A0A0F5JNS5"/>
<dbReference type="Pfam" id="PF07980">
    <property type="entry name" value="SusD_RagB"/>
    <property type="match status" value="1"/>
</dbReference>
<evidence type="ECO:0000313" key="10">
    <source>
        <dbReference type="Proteomes" id="UP000033035"/>
    </source>
</evidence>
<proteinExistence type="inferred from homology"/>
<comment type="subcellular location">
    <subcellularLocation>
        <location evidence="1">Cell outer membrane</location>
    </subcellularLocation>
</comment>
<dbReference type="Pfam" id="PF14322">
    <property type="entry name" value="SusD-like_3"/>
    <property type="match status" value="1"/>
</dbReference>
<evidence type="ECO:0000256" key="2">
    <source>
        <dbReference type="ARBA" id="ARBA00006275"/>
    </source>
</evidence>
<evidence type="ECO:0000256" key="6">
    <source>
        <dbReference type="SAM" id="SignalP"/>
    </source>
</evidence>
<evidence type="ECO:0000256" key="1">
    <source>
        <dbReference type="ARBA" id="ARBA00004442"/>
    </source>
</evidence>
<evidence type="ECO:0000259" key="7">
    <source>
        <dbReference type="Pfam" id="PF07980"/>
    </source>
</evidence>
<organism evidence="9 10">
    <name type="scientific">Parabacteroides gordonii MS-1 = DSM 23371</name>
    <dbReference type="NCBI Taxonomy" id="1203610"/>
    <lineage>
        <taxon>Bacteria</taxon>
        <taxon>Pseudomonadati</taxon>
        <taxon>Bacteroidota</taxon>
        <taxon>Bacteroidia</taxon>
        <taxon>Bacteroidales</taxon>
        <taxon>Tannerellaceae</taxon>
        <taxon>Parabacteroides</taxon>
    </lineage>
</organism>
<dbReference type="Proteomes" id="UP000033035">
    <property type="component" value="Unassembled WGS sequence"/>
</dbReference>
<dbReference type="HOGENOM" id="CLU_015553_1_4_10"/>
<reference evidence="9 10" key="1">
    <citation type="submission" date="2013-04" db="EMBL/GenBank/DDBJ databases">
        <title>The Genome Sequence of Parabacteroides gordonii DSM 23371.</title>
        <authorList>
            <consortium name="The Broad Institute Genomics Platform"/>
            <person name="Earl A."/>
            <person name="Ward D."/>
            <person name="Feldgarden M."/>
            <person name="Gevers D."/>
            <person name="Martens E."/>
            <person name="Sakamoto M."/>
            <person name="Benno Y."/>
            <person name="Suzuki N."/>
            <person name="Matsunaga N."/>
            <person name="Koshihara K."/>
            <person name="Seki M."/>
            <person name="Komiya H."/>
            <person name="Walker B."/>
            <person name="Young S."/>
            <person name="Zeng Q."/>
            <person name="Gargeya S."/>
            <person name="Fitzgerald M."/>
            <person name="Haas B."/>
            <person name="Abouelleil A."/>
            <person name="Allen A.W."/>
            <person name="Alvarado L."/>
            <person name="Arachchi H.M."/>
            <person name="Berlin A.M."/>
            <person name="Chapman S.B."/>
            <person name="Gainer-Dewar J."/>
            <person name="Goldberg J."/>
            <person name="Griggs A."/>
            <person name="Gujja S."/>
            <person name="Hansen M."/>
            <person name="Howarth C."/>
            <person name="Imamovic A."/>
            <person name="Ireland A."/>
            <person name="Larimer J."/>
            <person name="McCowan C."/>
            <person name="Murphy C."/>
            <person name="Pearson M."/>
            <person name="Poon T.W."/>
            <person name="Priest M."/>
            <person name="Roberts A."/>
            <person name="Saif S."/>
            <person name="Shea T."/>
            <person name="Sisk P."/>
            <person name="Sykes S."/>
            <person name="Wortman J."/>
            <person name="Nusbaum C."/>
            <person name="Birren B."/>
        </authorList>
    </citation>
    <scope>NUCLEOTIDE SEQUENCE [LARGE SCALE GENOMIC DNA]</scope>
    <source>
        <strain evidence="9 10">MS-1</strain>
    </source>
</reference>
<keyword evidence="5" id="KW-0998">Cell outer membrane</keyword>
<dbReference type="Gene3D" id="1.25.40.390">
    <property type="match status" value="1"/>
</dbReference>
<feature type="domain" description="SusD-like N-terminal" evidence="8">
    <location>
        <begin position="65"/>
        <end position="223"/>
    </location>
</feature>
<keyword evidence="3 6" id="KW-0732">Signal</keyword>
<feature type="signal peptide" evidence="6">
    <location>
        <begin position="1"/>
        <end position="20"/>
    </location>
</feature>
<comment type="caution">
    <text evidence="9">The sequence shown here is derived from an EMBL/GenBank/DDBJ whole genome shotgun (WGS) entry which is preliminary data.</text>
</comment>
<feature type="chain" id="PRO_5002490673" description="RagB/SusD domain-containing protein" evidence="6">
    <location>
        <begin position="21"/>
        <end position="502"/>
    </location>
</feature>
<dbReference type="InterPro" id="IPR012944">
    <property type="entry name" value="SusD_RagB_dom"/>
</dbReference>
<dbReference type="STRING" id="1203610.HMPREF1536_00917"/>
<feature type="domain" description="RagB/SusD" evidence="7">
    <location>
        <begin position="273"/>
        <end position="487"/>
    </location>
</feature>
<dbReference type="GO" id="GO:0009279">
    <property type="term" value="C:cell outer membrane"/>
    <property type="evidence" value="ECO:0007669"/>
    <property type="project" value="UniProtKB-SubCell"/>
</dbReference>
<evidence type="ECO:0000256" key="5">
    <source>
        <dbReference type="ARBA" id="ARBA00023237"/>
    </source>
</evidence>
<dbReference type="RefSeq" id="WP_028726907.1">
    <property type="nucleotide sequence ID" value="NZ_AUAE01000011.1"/>
</dbReference>
<evidence type="ECO:0008006" key="11">
    <source>
        <dbReference type="Google" id="ProtNLM"/>
    </source>
</evidence>
<dbReference type="CDD" id="cd08977">
    <property type="entry name" value="SusD"/>
    <property type="match status" value="1"/>
</dbReference>
<keyword evidence="4" id="KW-0472">Membrane</keyword>
<dbReference type="InterPro" id="IPR033985">
    <property type="entry name" value="SusD-like_N"/>
</dbReference>
<name>A0A0F5JNS5_9BACT</name>
<comment type="similarity">
    <text evidence="2">Belongs to the SusD family.</text>
</comment>
<dbReference type="PATRIC" id="fig|1203610.3.peg.940"/>
<protein>
    <recommendedName>
        <fullName evidence="11">RagB/SusD domain-containing protein</fullName>
    </recommendedName>
</protein>
<dbReference type="PROSITE" id="PS51257">
    <property type="entry name" value="PROKAR_LIPOPROTEIN"/>
    <property type="match status" value="1"/>
</dbReference>